<evidence type="ECO:0000313" key="2">
    <source>
        <dbReference type="EMBL" id="KAK2649537.1"/>
    </source>
</evidence>
<evidence type="ECO:0000313" key="3">
    <source>
        <dbReference type="Proteomes" id="UP001280121"/>
    </source>
</evidence>
<accession>A0AAD9U7X9</accession>
<feature type="domain" description="RNase H type-1" evidence="1">
    <location>
        <begin position="22"/>
        <end position="96"/>
    </location>
</feature>
<dbReference type="Gene3D" id="3.30.420.10">
    <property type="entry name" value="Ribonuclease H-like superfamily/Ribonuclease H"/>
    <property type="match status" value="1"/>
</dbReference>
<name>A0AAD9U7X9_9ROSI</name>
<dbReference type="PANTHER" id="PTHR47723">
    <property type="entry name" value="OS05G0353850 PROTEIN"/>
    <property type="match status" value="1"/>
</dbReference>
<dbReference type="InterPro" id="IPR044730">
    <property type="entry name" value="RNase_H-like_dom_plant"/>
</dbReference>
<dbReference type="Pfam" id="PF13456">
    <property type="entry name" value="RVT_3"/>
    <property type="match status" value="1"/>
</dbReference>
<protein>
    <recommendedName>
        <fullName evidence="1">RNase H type-1 domain-containing protein</fullName>
    </recommendedName>
</protein>
<dbReference type="EMBL" id="JANJYI010000005">
    <property type="protein sequence ID" value="KAK2649537.1"/>
    <property type="molecule type" value="Genomic_DNA"/>
</dbReference>
<sequence length="121" mass="13719">MASSSQKVLANYSPHVRKSLLFFRGICFAMEDGLNPLLVESDAAMVVKWINDVCHKSSDVGIILTDILDFLKAQWCVSIQYVLRDGNRVAHLLAKNVFRCVKDMYWTEDYPSCVRTSDLAD</sequence>
<proteinExistence type="predicted"/>
<dbReference type="CDD" id="cd06222">
    <property type="entry name" value="RNase_H_like"/>
    <property type="match status" value="1"/>
</dbReference>
<evidence type="ECO:0000259" key="1">
    <source>
        <dbReference type="Pfam" id="PF13456"/>
    </source>
</evidence>
<dbReference type="Proteomes" id="UP001280121">
    <property type="component" value="Unassembled WGS sequence"/>
</dbReference>
<dbReference type="GO" id="GO:0004523">
    <property type="term" value="F:RNA-DNA hybrid ribonuclease activity"/>
    <property type="evidence" value="ECO:0007669"/>
    <property type="project" value="InterPro"/>
</dbReference>
<dbReference type="InterPro" id="IPR002156">
    <property type="entry name" value="RNaseH_domain"/>
</dbReference>
<keyword evidence="3" id="KW-1185">Reference proteome</keyword>
<dbReference type="AlphaFoldDB" id="A0AAD9U7X9"/>
<dbReference type="GO" id="GO:0003676">
    <property type="term" value="F:nucleic acid binding"/>
    <property type="evidence" value="ECO:0007669"/>
    <property type="project" value="InterPro"/>
</dbReference>
<organism evidence="2 3">
    <name type="scientific">Dipteronia dyeriana</name>
    <dbReference type="NCBI Taxonomy" id="168575"/>
    <lineage>
        <taxon>Eukaryota</taxon>
        <taxon>Viridiplantae</taxon>
        <taxon>Streptophyta</taxon>
        <taxon>Embryophyta</taxon>
        <taxon>Tracheophyta</taxon>
        <taxon>Spermatophyta</taxon>
        <taxon>Magnoliopsida</taxon>
        <taxon>eudicotyledons</taxon>
        <taxon>Gunneridae</taxon>
        <taxon>Pentapetalae</taxon>
        <taxon>rosids</taxon>
        <taxon>malvids</taxon>
        <taxon>Sapindales</taxon>
        <taxon>Sapindaceae</taxon>
        <taxon>Hippocastanoideae</taxon>
        <taxon>Acereae</taxon>
        <taxon>Dipteronia</taxon>
    </lineage>
</organism>
<gene>
    <name evidence="2" type="ORF">Ddye_017026</name>
</gene>
<comment type="caution">
    <text evidence="2">The sequence shown here is derived from an EMBL/GenBank/DDBJ whole genome shotgun (WGS) entry which is preliminary data.</text>
</comment>
<reference evidence="2" key="1">
    <citation type="journal article" date="2023" name="Plant J.">
        <title>Genome sequences and population genomics provide insights into the demographic history, inbreeding, and mutation load of two 'living fossil' tree species of Dipteronia.</title>
        <authorList>
            <person name="Feng Y."/>
            <person name="Comes H.P."/>
            <person name="Chen J."/>
            <person name="Zhu S."/>
            <person name="Lu R."/>
            <person name="Zhang X."/>
            <person name="Li P."/>
            <person name="Qiu J."/>
            <person name="Olsen K.M."/>
            <person name="Qiu Y."/>
        </authorList>
    </citation>
    <scope>NUCLEOTIDE SEQUENCE</scope>
    <source>
        <strain evidence="2">KIB01</strain>
    </source>
</reference>
<dbReference type="InterPro" id="IPR036397">
    <property type="entry name" value="RNaseH_sf"/>
</dbReference>
<dbReference type="InterPro" id="IPR053151">
    <property type="entry name" value="RNase_H-like"/>
</dbReference>
<dbReference type="PANTHER" id="PTHR47723:SF19">
    <property type="entry name" value="POLYNUCLEOTIDYL TRANSFERASE, RIBONUCLEASE H-LIKE SUPERFAMILY PROTEIN"/>
    <property type="match status" value="1"/>
</dbReference>